<organism evidence="2 3">
    <name type="scientific">Acinetobacter johnsonii</name>
    <dbReference type="NCBI Taxonomy" id="40214"/>
    <lineage>
        <taxon>Bacteria</taxon>
        <taxon>Pseudomonadati</taxon>
        <taxon>Pseudomonadota</taxon>
        <taxon>Gammaproteobacteria</taxon>
        <taxon>Moraxellales</taxon>
        <taxon>Moraxellaceae</taxon>
        <taxon>Acinetobacter</taxon>
    </lineage>
</organism>
<feature type="transmembrane region" description="Helical" evidence="1">
    <location>
        <begin position="6"/>
        <end position="28"/>
    </location>
</feature>
<dbReference type="GeneID" id="56337368"/>
<dbReference type="Proteomes" id="UP001157887">
    <property type="component" value="Unassembled WGS sequence"/>
</dbReference>
<comment type="caution">
    <text evidence="2">The sequence shown here is derived from an EMBL/GenBank/DDBJ whole genome shotgun (WGS) entry which is preliminary data.</text>
</comment>
<keyword evidence="1" id="KW-1133">Transmembrane helix</keyword>
<evidence type="ECO:0000313" key="2">
    <source>
        <dbReference type="EMBL" id="MDG9787703.1"/>
    </source>
</evidence>
<evidence type="ECO:0008006" key="4">
    <source>
        <dbReference type="Google" id="ProtNLM"/>
    </source>
</evidence>
<name>A0AAW6RWW5_ACIJO</name>
<protein>
    <recommendedName>
        <fullName evidence="4">Transmembrane protein</fullName>
    </recommendedName>
</protein>
<sequence>MSNFLIIIGLVLYFFCFIAFIFVLAVVMPKAEKNERWAMLPFLTMGGFIVVGTISYSIGMGMKEKQPMQLSQSCGTVIGYKYYKNCSGRSQTRCDPFERIQIRVDGSKYSRLMRFDGNLSRQNSNEHVCFTFYDRYKYSHLQDSRITQWIE</sequence>
<accession>A0AAW6RWW5</accession>
<reference evidence="2" key="1">
    <citation type="submission" date="2022-09" db="EMBL/GenBank/DDBJ databases">
        <title>Intensive care unit water sources are persistently colonized with multi-drug resistant bacteria and are the site of extensive horizontal gene transfer of antibiotic resistance genes.</title>
        <authorList>
            <person name="Diorio-Toth L."/>
        </authorList>
    </citation>
    <scope>NUCLEOTIDE SEQUENCE</scope>
    <source>
        <strain evidence="2">GD04065</strain>
    </source>
</reference>
<feature type="transmembrane region" description="Helical" evidence="1">
    <location>
        <begin position="40"/>
        <end position="62"/>
    </location>
</feature>
<evidence type="ECO:0000313" key="3">
    <source>
        <dbReference type="Proteomes" id="UP001157887"/>
    </source>
</evidence>
<dbReference type="EMBL" id="JAOECG010000015">
    <property type="protein sequence ID" value="MDG9787703.1"/>
    <property type="molecule type" value="Genomic_DNA"/>
</dbReference>
<keyword evidence="1" id="KW-0472">Membrane</keyword>
<dbReference type="RefSeq" id="WP_004977926.1">
    <property type="nucleotide sequence ID" value="NZ_CP181916.1"/>
</dbReference>
<dbReference type="AlphaFoldDB" id="A0AAW6RWW5"/>
<gene>
    <name evidence="2" type="ORF">N7566_12055</name>
</gene>
<keyword evidence="1" id="KW-0812">Transmembrane</keyword>
<evidence type="ECO:0000256" key="1">
    <source>
        <dbReference type="SAM" id="Phobius"/>
    </source>
</evidence>
<proteinExistence type="predicted"/>